<feature type="domain" description="EamA" evidence="2">
    <location>
        <begin position="3"/>
        <end position="59"/>
    </location>
</feature>
<comment type="caution">
    <text evidence="3">The sequence shown here is derived from an EMBL/GenBank/DDBJ whole genome shotgun (WGS) entry which is preliminary data.</text>
</comment>
<evidence type="ECO:0000313" key="3">
    <source>
        <dbReference type="EMBL" id="GAG52924.1"/>
    </source>
</evidence>
<reference evidence="3" key="1">
    <citation type="journal article" date="2014" name="Front. Microbiol.">
        <title>High frequency of phylogenetically diverse reductive dehalogenase-homologous genes in deep subseafloor sedimentary metagenomes.</title>
        <authorList>
            <person name="Kawai M."/>
            <person name="Futagami T."/>
            <person name="Toyoda A."/>
            <person name="Takaki Y."/>
            <person name="Nishi S."/>
            <person name="Hori S."/>
            <person name="Arai W."/>
            <person name="Tsubouchi T."/>
            <person name="Morono Y."/>
            <person name="Uchiyama I."/>
            <person name="Ito T."/>
            <person name="Fujiyama A."/>
            <person name="Inagaki F."/>
            <person name="Takami H."/>
        </authorList>
    </citation>
    <scope>NUCLEOTIDE SEQUENCE</scope>
    <source>
        <strain evidence="3">Expedition CK06-06</strain>
    </source>
</reference>
<evidence type="ECO:0000256" key="1">
    <source>
        <dbReference type="SAM" id="Phobius"/>
    </source>
</evidence>
<feature type="transmembrane region" description="Helical" evidence="1">
    <location>
        <begin position="42"/>
        <end position="60"/>
    </location>
</feature>
<keyword evidence="1" id="KW-0812">Transmembrane</keyword>
<dbReference type="InterPro" id="IPR037185">
    <property type="entry name" value="EmrE-like"/>
</dbReference>
<protein>
    <recommendedName>
        <fullName evidence="2">EamA domain-containing protein</fullName>
    </recommendedName>
</protein>
<feature type="non-terminal residue" evidence="3">
    <location>
        <position position="1"/>
    </location>
</feature>
<keyword evidence="1" id="KW-1133">Transmembrane helix</keyword>
<sequence>GHSLYNYVLRHLPAYVVATTITGEPVGASILAYVVLGESPPTRALIAAPFILGGIMLVALSQRRRVPAL</sequence>
<dbReference type="EMBL" id="BARS01053664">
    <property type="protein sequence ID" value="GAG52924.1"/>
    <property type="molecule type" value="Genomic_DNA"/>
</dbReference>
<dbReference type="InterPro" id="IPR000620">
    <property type="entry name" value="EamA_dom"/>
</dbReference>
<evidence type="ECO:0000259" key="2">
    <source>
        <dbReference type="Pfam" id="PF00892"/>
    </source>
</evidence>
<dbReference type="Gene3D" id="1.10.3730.20">
    <property type="match status" value="1"/>
</dbReference>
<organism evidence="3">
    <name type="scientific">marine sediment metagenome</name>
    <dbReference type="NCBI Taxonomy" id="412755"/>
    <lineage>
        <taxon>unclassified sequences</taxon>
        <taxon>metagenomes</taxon>
        <taxon>ecological metagenomes</taxon>
    </lineage>
</organism>
<proteinExistence type="predicted"/>
<dbReference type="AlphaFoldDB" id="X0YAS3"/>
<accession>X0YAS3</accession>
<keyword evidence="1" id="KW-0472">Membrane</keyword>
<dbReference type="Pfam" id="PF00892">
    <property type="entry name" value="EamA"/>
    <property type="match status" value="1"/>
</dbReference>
<dbReference type="SUPFAM" id="SSF103481">
    <property type="entry name" value="Multidrug resistance efflux transporter EmrE"/>
    <property type="match status" value="1"/>
</dbReference>
<gene>
    <name evidence="3" type="ORF">S01H1_79582</name>
</gene>
<dbReference type="GO" id="GO:0016020">
    <property type="term" value="C:membrane"/>
    <property type="evidence" value="ECO:0007669"/>
    <property type="project" value="InterPro"/>
</dbReference>
<name>X0YAS3_9ZZZZ</name>
<feature type="transmembrane region" description="Helical" evidence="1">
    <location>
        <begin position="12"/>
        <end position="36"/>
    </location>
</feature>